<evidence type="ECO:0000313" key="4">
    <source>
        <dbReference type="Proteomes" id="UP000295560"/>
    </source>
</evidence>
<dbReference type="EMBL" id="SMFZ01000002">
    <property type="protein sequence ID" value="TCK22296.1"/>
    <property type="molecule type" value="Genomic_DNA"/>
</dbReference>
<dbReference type="PANTHER" id="PTHR43767:SF10">
    <property type="entry name" value="SURFACTIN SYNTHASE SUBUNIT 1"/>
    <property type="match status" value="1"/>
</dbReference>
<name>A0A4V2PHV9_PSEEN</name>
<keyword evidence="3" id="KW-0436">Ligase</keyword>
<feature type="domain" description="AMP-dependent synthetase/ligase" evidence="1">
    <location>
        <begin position="17"/>
        <end position="372"/>
    </location>
</feature>
<dbReference type="InterPro" id="IPR025110">
    <property type="entry name" value="AMP-bd_C"/>
</dbReference>
<dbReference type="NCBIfam" id="TIGR03098">
    <property type="entry name" value="ligase_PEP_1"/>
    <property type="match status" value="1"/>
</dbReference>
<dbReference type="PANTHER" id="PTHR43767">
    <property type="entry name" value="LONG-CHAIN-FATTY-ACID--COA LIGASE"/>
    <property type="match status" value="1"/>
</dbReference>
<evidence type="ECO:0000313" key="3">
    <source>
        <dbReference type="EMBL" id="TCK22296.1"/>
    </source>
</evidence>
<organism evidence="3 4">
    <name type="scientific">Pseudonocardia endophytica</name>
    <dbReference type="NCBI Taxonomy" id="401976"/>
    <lineage>
        <taxon>Bacteria</taxon>
        <taxon>Bacillati</taxon>
        <taxon>Actinomycetota</taxon>
        <taxon>Actinomycetes</taxon>
        <taxon>Pseudonocardiales</taxon>
        <taxon>Pseudonocardiaceae</taxon>
        <taxon>Pseudonocardia</taxon>
    </lineage>
</organism>
<dbReference type="InterPro" id="IPR020845">
    <property type="entry name" value="AMP-binding_CS"/>
</dbReference>
<dbReference type="Pfam" id="PF13193">
    <property type="entry name" value="AMP-binding_C"/>
    <property type="match status" value="1"/>
</dbReference>
<dbReference type="InterPro" id="IPR042099">
    <property type="entry name" value="ANL_N_sf"/>
</dbReference>
<dbReference type="InterPro" id="IPR000873">
    <property type="entry name" value="AMP-dep_synth/lig_dom"/>
</dbReference>
<dbReference type="InterPro" id="IPR017529">
    <property type="entry name" value="AcylCoA_ligase_PEP_1"/>
</dbReference>
<sequence>MCERQPRRIDELLACGEPDHPALTFRSETVTYGELAARVAETAHGLRELGVRRGDRVAVYAEKRIETVVAILATAAAGAVFVPVNPLFKVRQLESLVADCWPRVVVTTAERLGTVRQALAGADGPQPRLVVIGQDSDDRVTGWDDVAVRGACGPVPGTEAVIDADLAAILYTSGSTGGPKGVVLSHRNLLAGASSVAEYLGHTPDDVVLAALPISFDAGLSQITTSLVAGAQVVLVNYLMPREVVRLCATHGVTALTCVPPLWIQLAAQNWPEESAARLRYFANTGGRMPRATLGRLRAALPHARPFLMYGLTEAFRSTYLDPSEVDRRPDSIGKAIPNAEVLVVRPDGTPCEPGEPGELVHRGALVAHGYWNDPARTAERFRPAPGASGATVPELAVWSGDTVTRDEEGFLYFVGRDDEMIKTSGFRVSPTEIEEAAYATGLVAEAAAFGVTDDQRGQHIVLVVSPMSAPDADLLGDKLCAALADDLPTYMVPQRVEVLDRLPLSVNGKFDRPELRRTVVA</sequence>
<dbReference type="PROSITE" id="PS00455">
    <property type="entry name" value="AMP_BINDING"/>
    <property type="match status" value="1"/>
</dbReference>
<evidence type="ECO:0000259" key="1">
    <source>
        <dbReference type="Pfam" id="PF00501"/>
    </source>
</evidence>
<gene>
    <name evidence="3" type="ORF">EV378_6297</name>
</gene>
<comment type="caution">
    <text evidence="3">The sequence shown here is derived from an EMBL/GenBank/DDBJ whole genome shotgun (WGS) entry which is preliminary data.</text>
</comment>
<dbReference type="SUPFAM" id="SSF56801">
    <property type="entry name" value="Acetyl-CoA synthetase-like"/>
    <property type="match status" value="1"/>
</dbReference>
<dbReference type="AlphaFoldDB" id="A0A4V2PHV9"/>
<reference evidence="3 4" key="1">
    <citation type="submission" date="2019-03" db="EMBL/GenBank/DDBJ databases">
        <title>Sequencing the genomes of 1000 actinobacteria strains.</title>
        <authorList>
            <person name="Klenk H.-P."/>
        </authorList>
    </citation>
    <scope>NUCLEOTIDE SEQUENCE [LARGE SCALE GENOMIC DNA]</scope>
    <source>
        <strain evidence="3 4">DSM 44969</strain>
    </source>
</reference>
<dbReference type="Gene3D" id="3.30.300.30">
    <property type="match status" value="1"/>
</dbReference>
<feature type="domain" description="AMP-binding enzyme C-terminal" evidence="2">
    <location>
        <begin position="433"/>
        <end position="510"/>
    </location>
</feature>
<dbReference type="OrthoDB" id="3243414at2"/>
<keyword evidence="4" id="KW-1185">Reference proteome</keyword>
<dbReference type="GO" id="GO:0016877">
    <property type="term" value="F:ligase activity, forming carbon-sulfur bonds"/>
    <property type="evidence" value="ECO:0007669"/>
    <property type="project" value="UniProtKB-ARBA"/>
</dbReference>
<dbReference type="InterPro" id="IPR045851">
    <property type="entry name" value="AMP-bd_C_sf"/>
</dbReference>
<dbReference type="RefSeq" id="WP_132431053.1">
    <property type="nucleotide sequence ID" value="NZ_SMFZ01000002.1"/>
</dbReference>
<accession>A0A4V2PHV9</accession>
<dbReference type="InterPro" id="IPR050237">
    <property type="entry name" value="ATP-dep_AMP-bd_enzyme"/>
</dbReference>
<dbReference type="Gene3D" id="3.40.50.12780">
    <property type="entry name" value="N-terminal domain of ligase-like"/>
    <property type="match status" value="1"/>
</dbReference>
<dbReference type="Proteomes" id="UP000295560">
    <property type="component" value="Unassembled WGS sequence"/>
</dbReference>
<evidence type="ECO:0000259" key="2">
    <source>
        <dbReference type="Pfam" id="PF13193"/>
    </source>
</evidence>
<protein>
    <submittedName>
        <fullName evidence="3">Acyl-CoA ligase (AMP-forming) (Exosortase A-associated)</fullName>
    </submittedName>
</protein>
<proteinExistence type="predicted"/>
<dbReference type="Pfam" id="PF00501">
    <property type="entry name" value="AMP-binding"/>
    <property type="match status" value="1"/>
</dbReference>